<name>F4PQQ6_CACFS</name>
<keyword evidence="3" id="KW-1185">Reference proteome</keyword>
<reference evidence="3" key="1">
    <citation type="journal article" date="2011" name="Genome Res.">
        <title>Phylogeny-wide analysis of social amoeba genomes highlights ancient origins for complex intercellular communication.</title>
        <authorList>
            <person name="Heidel A.J."/>
            <person name="Lawal H.M."/>
            <person name="Felder M."/>
            <person name="Schilde C."/>
            <person name="Helps N.R."/>
            <person name="Tunggal B."/>
            <person name="Rivero F."/>
            <person name="John U."/>
            <person name="Schleicher M."/>
            <person name="Eichinger L."/>
            <person name="Platzer M."/>
            <person name="Noegel A.A."/>
            <person name="Schaap P."/>
            <person name="Gloeckner G."/>
        </authorList>
    </citation>
    <scope>NUCLEOTIDE SEQUENCE [LARGE SCALE GENOMIC DNA]</scope>
    <source>
        <strain evidence="3">SH3</strain>
    </source>
</reference>
<dbReference type="Proteomes" id="UP000007797">
    <property type="component" value="Unassembled WGS sequence"/>
</dbReference>
<feature type="domain" description="MATH" evidence="1">
    <location>
        <begin position="2"/>
        <end position="90"/>
    </location>
</feature>
<gene>
    <name evidence="2" type="ORF">DFA_01903</name>
</gene>
<dbReference type="EMBL" id="GL883010">
    <property type="protein sequence ID" value="EGG22014.1"/>
    <property type="molecule type" value="Genomic_DNA"/>
</dbReference>
<proteinExistence type="predicted"/>
<dbReference type="GeneID" id="14872750"/>
<dbReference type="AlphaFoldDB" id="F4PQQ6"/>
<evidence type="ECO:0000259" key="1">
    <source>
        <dbReference type="Pfam" id="PF00917"/>
    </source>
</evidence>
<accession>F4PQQ6</accession>
<sequence>MGGFNWYVGSRLDLKNDGGSQFGFFLFMNKNPGKAVKVHYTLEVAFPLRSLMHSEQFTKVFDHEGTGRGAYLTSDKYLKGINAADSVIITFKGYIASVKDDPQAKK</sequence>
<protein>
    <recommendedName>
        <fullName evidence="1">MATH domain-containing protein</fullName>
    </recommendedName>
</protein>
<dbReference type="RefSeq" id="XP_004359865.1">
    <property type="nucleotide sequence ID" value="XM_004359808.1"/>
</dbReference>
<evidence type="ECO:0000313" key="3">
    <source>
        <dbReference type="Proteomes" id="UP000007797"/>
    </source>
</evidence>
<evidence type="ECO:0000313" key="2">
    <source>
        <dbReference type="EMBL" id="EGG22014.1"/>
    </source>
</evidence>
<organism evidence="2 3">
    <name type="scientific">Cavenderia fasciculata</name>
    <name type="common">Slime mold</name>
    <name type="synonym">Dictyostelium fasciculatum</name>
    <dbReference type="NCBI Taxonomy" id="261658"/>
    <lineage>
        <taxon>Eukaryota</taxon>
        <taxon>Amoebozoa</taxon>
        <taxon>Evosea</taxon>
        <taxon>Eumycetozoa</taxon>
        <taxon>Dictyostelia</taxon>
        <taxon>Acytosteliales</taxon>
        <taxon>Cavenderiaceae</taxon>
        <taxon>Cavenderia</taxon>
    </lineage>
</organism>
<dbReference type="InterPro" id="IPR002083">
    <property type="entry name" value="MATH/TRAF_dom"/>
</dbReference>
<dbReference type="KEGG" id="dfa:DFA_01903"/>
<dbReference type="Pfam" id="PF00917">
    <property type="entry name" value="MATH"/>
    <property type="match status" value="1"/>
</dbReference>